<organism evidence="2 3">
    <name type="scientific">Mycena chlorophos</name>
    <name type="common">Agaric fungus</name>
    <name type="synonym">Agaricus chlorophos</name>
    <dbReference type="NCBI Taxonomy" id="658473"/>
    <lineage>
        <taxon>Eukaryota</taxon>
        <taxon>Fungi</taxon>
        <taxon>Dikarya</taxon>
        <taxon>Basidiomycota</taxon>
        <taxon>Agaricomycotina</taxon>
        <taxon>Agaricomycetes</taxon>
        <taxon>Agaricomycetidae</taxon>
        <taxon>Agaricales</taxon>
        <taxon>Marasmiineae</taxon>
        <taxon>Mycenaceae</taxon>
        <taxon>Mycena</taxon>
    </lineage>
</organism>
<dbReference type="EMBL" id="DF841012">
    <property type="protein sequence ID" value="GAT45233.1"/>
    <property type="molecule type" value="Genomic_DNA"/>
</dbReference>
<feature type="compositionally biased region" description="Basic and acidic residues" evidence="1">
    <location>
        <begin position="101"/>
        <end position="116"/>
    </location>
</feature>
<name>A0ABQ0L241_MYCCL</name>
<reference evidence="2" key="1">
    <citation type="submission" date="2014-09" db="EMBL/GenBank/DDBJ databases">
        <title>Genome sequence of the luminous mushroom Mycena chlorophos for searching fungal bioluminescence genes.</title>
        <authorList>
            <person name="Tanaka Y."/>
            <person name="Kasuga D."/>
            <person name="Oba Y."/>
            <person name="Hase S."/>
            <person name="Sato K."/>
            <person name="Oba Y."/>
            <person name="Sakakibara Y."/>
        </authorList>
    </citation>
    <scope>NUCLEOTIDE SEQUENCE</scope>
</reference>
<accession>A0ABQ0L241</accession>
<dbReference type="Proteomes" id="UP000815677">
    <property type="component" value="Unassembled WGS sequence"/>
</dbReference>
<feature type="region of interest" description="Disordered" evidence="1">
    <location>
        <begin position="89"/>
        <end position="116"/>
    </location>
</feature>
<protein>
    <submittedName>
        <fullName evidence="2">Uncharacterized protein</fullName>
    </submittedName>
</protein>
<sequence>MAKSRINSFVDARWLAENASSVFTDASDLVSRVPPGAIKCPRGASTKFTILANHSLPRARFTDDASRPSRNGITSRVTRSPISSRVYSTAFGPAAPSPTLESRREHPRMAGSAERRSRFPRRHRIEGLLRIWRVLRWEWALRVFYLLNGCGDLTQWRYWLDGRCPCSRCCSAVE</sequence>
<keyword evidence="3" id="KW-1185">Reference proteome</keyword>
<evidence type="ECO:0000313" key="3">
    <source>
        <dbReference type="Proteomes" id="UP000815677"/>
    </source>
</evidence>
<gene>
    <name evidence="2" type="ORF">MCHLO_02820</name>
</gene>
<evidence type="ECO:0000313" key="2">
    <source>
        <dbReference type="EMBL" id="GAT45233.1"/>
    </source>
</evidence>
<proteinExistence type="predicted"/>
<evidence type="ECO:0000256" key="1">
    <source>
        <dbReference type="SAM" id="MobiDB-lite"/>
    </source>
</evidence>